<feature type="region of interest" description="Disordered" evidence="1">
    <location>
        <begin position="43"/>
        <end position="64"/>
    </location>
</feature>
<proteinExistence type="predicted"/>
<feature type="region of interest" description="Disordered" evidence="1">
    <location>
        <begin position="147"/>
        <end position="179"/>
    </location>
</feature>
<accession>A0ABM1HM79</accession>
<feature type="compositionally biased region" description="Low complexity" evidence="1">
    <location>
        <begin position="46"/>
        <end position="56"/>
    </location>
</feature>
<dbReference type="GeneID" id="107030844"/>
<reference evidence="2" key="1">
    <citation type="journal article" date="2014" name="Nat. Genet.">
        <title>The genome of the stress-tolerant wild tomato species Solanum pennellii.</title>
        <authorList>
            <person name="Bolger A."/>
            <person name="Scossa F."/>
            <person name="Bolger M.E."/>
            <person name="Lanz C."/>
            <person name="Maumus F."/>
            <person name="Tohge T."/>
            <person name="Quesneville H."/>
            <person name="Alseekh S."/>
            <person name="Sorensen I."/>
            <person name="Lichtenstein G."/>
            <person name="Fich E.A."/>
            <person name="Conte M."/>
            <person name="Keller H."/>
            <person name="Schneeberger K."/>
            <person name="Schwacke R."/>
            <person name="Ofner I."/>
            <person name="Vrebalov J."/>
            <person name="Xu Y."/>
            <person name="Osorio S."/>
            <person name="Aflitos S.A."/>
            <person name="Schijlen E."/>
            <person name="Jimenez-Gomez J.M."/>
            <person name="Ryngajllo M."/>
            <person name="Kimura S."/>
            <person name="Kumar R."/>
            <person name="Koenig D."/>
            <person name="Headland L.R."/>
            <person name="Maloof J.N."/>
            <person name="Sinha N."/>
            <person name="van Ham R.C."/>
            <person name="Lankhorst R.K."/>
            <person name="Mao L."/>
            <person name="Vogel A."/>
            <person name="Arsova B."/>
            <person name="Panstruga R."/>
            <person name="Fei Z."/>
            <person name="Rose J.K."/>
            <person name="Zamir D."/>
            <person name="Carrari F."/>
            <person name="Giovannoni J.J."/>
            <person name="Weigel D."/>
            <person name="Usadel B."/>
            <person name="Fernie A.R."/>
        </authorList>
    </citation>
    <scope>NUCLEOTIDE SEQUENCE [LARGE SCALE GENOMIC DNA]</scope>
    <source>
        <strain evidence="2">cv. LA0716</strain>
    </source>
</reference>
<feature type="compositionally biased region" description="Polar residues" evidence="1">
    <location>
        <begin position="113"/>
        <end position="123"/>
    </location>
</feature>
<dbReference type="Proteomes" id="UP000694930">
    <property type="component" value="Chromosome 9"/>
</dbReference>
<feature type="region of interest" description="Disordered" evidence="1">
    <location>
        <begin position="196"/>
        <end position="248"/>
    </location>
</feature>
<evidence type="ECO:0000313" key="2">
    <source>
        <dbReference type="Proteomes" id="UP000694930"/>
    </source>
</evidence>
<keyword evidence="2" id="KW-1185">Reference proteome</keyword>
<reference evidence="3" key="2">
    <citation type="submission" date="2025-08" db="UniProtKB">
        <authorList>
            <consortium name="RefSeq"/>
        </authorList>
    </citation>
    <scope>IDENTIFICATION</scope>
</reference>
<dbReference type="RefSeq" id="XP_015087564.1">
    <property type="nucleotide sequence ID" value="XM_015232078.2"/>
</dbReference>
<organism evidence="2 3">
    <name type="scientific">Solanum pennellii</name>
    <name type="common">Tomato</name>
    <name type="synonym">Lycopersicon pennellii</name>
    <dbReference type="NCBI Taxonomy" id="28526"/>
    <lineage>
        <taxon>Eukaryota</taxon>
        <taxon>Viridiplantae</taxon>
        <taxon>Streptophyta</taxon>
        <taxon>Embryophyta</taxon>
        <taxon>Tracheophyta</taxon>
        <taxon>Spermatophyta</taxon>
        <taxon>Magnoliopsida</taxon>
        <taxon>eudicotyledons</taxon>
        <taxon>Gunneridae</taxon>
        <taxon>Pentapetalae</taxon>
        <taxon>asterids</taxon>
        <taxon>lamiids</taxon>
        <taxon>Solanales</taxon>
        <taxon>Solanaceae</taxon>
        <taxon>Solanoideae</taxon>
        <taxon>Solaneae</taxon>
        <taxon>Solanum</taxon>
        <taxon>Solanum subgen. Lycopersicon</taxon>
    </lineage>
</organism>
<name>A0ABM1HM79_SOLPN</name>
<feature type="region of interest" description="Disordered" evidence="1">
    <location>
        <begin position="110"/>
        <end position="130"/>
    </location>
</feature>
<feature type="compositionally biased region" description="Low complexity" evidence="1">
    <location>
        <begin position="214"/>
        <end position="233"/>
    </location>
</feature>
<protein>
    <submittedName>
        <fullName evidence="3">Uncharacterized protein PB18E9.04c-like</fullName>
    </submittedName>
</protein>
<sequence length="248" mass="25797">MTFSIHGCSAVFHHPSATATATIAVFSGEDCSIKNDTNVSLKRKSISPISEPSPKRVTLNSPPSSAATAAIAAAKNGTDPISPITSPSAVRVTLNSPPPSTGTAIAADMDGTNPISPKTSPSPAFSPFSKRVSEKSPFATTNAAAAAAADATATPPPLPFSRFTKTQPSNNNKTLRRTLSEPPIFNSFTDFCRYMNSQSPENSKNNLRRSTSDPTAAKIILAPAPATATPALTSGTGHEKTTRRSKKC</sequence>
<gene>
    <name evidence="3" type="primary">LOC107030844</name>
</gene>
<feature type="compositionally biased region" description="Polar residues" evidence="1">
    <location>
        <begin position="163"/>
        <end position="173"/>
    </location>
</feature>
<evidence type="ECO:0000313" key="3">
    <source>
        <dbReference type="RefSeq" id="XP_015087564.1"/>
    </source>
</evidence>
<feature type="compositionally biased region" description="Polar residues" evidence="1">
    <location>
        <begin position="196"/>
        <end position="213"/>
    </location>
</feature>
<evidence type="ECO:0000256" key="1">
    <source>
        <dbReference type="SAM" id="MobiDB-lite"/>
    </source>
</evidence>